<name>A0ABN8F995_9BACT</name>
<accession>A0ABN8F995</accession>
<keyword evidence="2" id="KW-1185">Reference proteome</keyword>
<comment type="caution">
    <text evidence="1">The sequence shown here is derived from an EMBL/GenBank/DDBJ whole genome shotgun (WGS) entry which is preliminary data.</text>
</comment>
<protein>
    <recommendedName>
        <fullName evidence="3">Gluconate 2-dehydrogenase subunit 3 family protein</fullName>
    </recommendedName>
</protein>
<dbReference type="InterPro" id="IPR027056">
    <property type="entry name" value="Gluconate_2DH_su3"/>
</dbReference>
<evidence type="ECO:0008006" key="3">
    <source>
        <dbReference type="Google" id="ProtNLM"/>
    </source>
</evidence>
<dbReference type="Proteomes" id="UP000837803">
    <property type="component" value="Unassembled WGS sequence"/>
</dbReference>
<proteinExistence type="predicted"/>
<evidence type="ECO:0000313" key="1">
    <source>
        <dbReference type="EMBL" id="CAH1001815.1"/>
    </source>
</evidence>
<organism evidence="1 2">
    <name type="scientific">Neolewinella maritima</name>
    <dbReference type="NCBI Taxonomy" id="1383882"/>
    <lineage>
        <taxon>Bacteria</taxon>
        <taxon>Pseudomonadati</taxon>
        <taxon>Bacteroidota</taxon>
        <taxon>Saprospiria</taxon>
        <taxon>Saprospirales</taxon>
        <taxon>Lewinellaceae</taxon>
        <taxon>Neolewinella</taxon>
    </lineage>
</organism>
<reference evidence="1" key="1">
    <citation type="submission" date="2021-12" db="EMBL/GenBank/DDBJ databases">
        <authorList>
            <person name="Rodrigo-Torres L."/>
            <person name="Arahal R. D."/>
            <person name="Lucena T."/>
        </authorList>
    </citation>
    <scope>NUCLEOTIDE SEQUENCE</scope>
    <source>
        <strain evidence="1">CECT 8419</strain>
    </source>
</reference>
<dbReference type="EMBL" id="CAKLPZ010000003">
    <property type="protein sequence ID" value="CAH1001815.1"/>
    <property type="molecule type" value="Genomic_DNA"/>
</dbReference>
<sequence>MDRRKSLKTLLGGAVGTALFTQVGCKEAGTDPVPASAGTELETKGYGLRTAWEAEREERINNSRFFSDFELETIGVLADIIVPAGEDHAKATDTGVVEFIEFMAKDQPDVYQTRLRGGLAWLNAETSQRYGGKAFIEATPEEQLAIVDDIAYELPESEAESNPLRTGIDFFDRLRFLVVTGFFTSRDGVEYLGYMGNQPNVWDGVPQDVLDAHGLQYDPELLPKYVDQERRTITAEWDEQGNLIT</sequence>
<dbReference type="Pfam" id="PF13618">
    <property type="entry name" value="Gluconate_2-dh3"/>
    <property type="match status" value="1"/>
</dbReference>
<evidence type="ECO:0000313" key="2">
    <source>
        <dbReference type="Proteomes" id="UP000837803"/>
    </source>
</evidence>
<gene>
    <name evidence="1" type="ORF">LEM8419_02722</name>
</gene>
<dbReference type="RefSeq" id="WP_238751673.1">
    <property type="nucleotide sequence ID" value="NZ_CAKLPZ010000003.1"/>
</dbReference>